<dbReference type="Gene3D" id="3.40.50.300">
    <property type="entry name" value="P-loop containing nucleotide triphosphate hydrolases"/>
    <property type="match status" value="2"/>
</dbReference>
<dbReference type="Gene3D" id="1.10.3380.30">
    <property type="match status" value="1"/>
</dbReference>
<evidence type="ECO:0000259" key="7">
    <source>
        <dbReference type="PROSITE" id="PS51194"/>
    </source>
</evidence>
<dbReference type="GO" id="GO:0005524">
    <property type="term" value="F:ATP binding"/>
    <property type="evidence" value="ECO:0007669"/>
    <property type="project" value="UniProtKB-KW"/>
</dbReference>
<dbReference type="PANTHER" id="PTHR12131:SF1">
    <property type="entry name" value="ATP-DEPENDENT RNA HELICASE SUPV3L1, MITOCHONDRIAL-RELATED"/>
    <property type="match status" value="1"/>
</dbReference>
<dbReference type="FunFam" id="3.40.50.300:FF:000190">
    <property type="entry name" value="ATP-dependent RNA helicase"/>
    <property type="match status" value="1"/>
</dbReference>
<dbReference type="PROSITE" id="PS51192">
    <property type="entry name" value="HELICASE_ATP_BIND_1"/>
    <property type="match status" value="1"/>
</dbReference>
<dbReference type="InterPro" id="IPR012961">
    <property type="entry name" value="Ski2/MTR4_C"/>
</dbReference>
<feature type="compositionally biased region" description="Basic and acidic residues" evidence="5">
    <location>
        <begin position="265"/>
        <end position="288"/>
    </location>
</feature>
<comment type="caution">
    <text evidence="8">The sequence shown here is derived from an EMBL/GenBank/DDBJ whole genome shotgun (WGS) entry which is preliminary data.</text>
</comment>
<evidence type="ECO:0000256" key="2">
    <source>
        <dbReference type="ARBA" id="ARBA00022801"/>
    </source>
</evidence>
<dbReference type="GO" id="GO:0016787">
    <property type="term" value="F:hydrolase activity"/>
    <property type="evidence" value="ECO:0007669"/>
    <property type="project" value="UniProtKB-KW"/>
</dbReference>
<dbReference type="Proteomes" id="UP000715651">
    <property type="component" value="Unassembled WGS sequence"/>
</dbReference>
<protein>
    <submittedName>
        <fullName evidence="8">DEAD/DEAH box helicase</fullName>
    </submittedName>
</protein>
<dbReference type="AlphaFoldDB" id="A0A921FVP4"/>
<feature type="region of interest" description="Disordered" evidence="5">
    <location>
        <begin position="265"/>
        <end position="309"/>
    </location>
</feature>
<gene>
    <name evidence="8" type="ORF">K8U78_04210</name>
</gene>
<evidence type="ECO:0000259" key="6">
    <source>
        <dbReference type="PROSITE" id="PS51192"/>
    </source>
</evidence>
<dbReference type="InterPro" id="IPR027417">
    <property type="entry name" value="P-loop_NTPase"/>
</dbReference>
<dbReference type="GO" id="GO:0004386">
    <property type="term" value="F:helicase activity"/>
    <property type="evidence" value="ECO:0007669"/>
    <property type="project" value="UniProtKB-KW"/>
</dbReference>
<dbReference type="InterPro" id="IPR011545">
    <property type="entry name" value="DEAD/DEAH_box_helicase_dom"/>
</dbReference>
<organism evidence="8 9">
    <name type="scientific">Aeriscardovia aeriphila</name>
    <dbReference type="NCBI Taxonomy" id="218139"/>
    <lineage>
        <taxon>Bacteria</taxon>
        <taxon>Bacillati</taxon>
        <taxon>Actinomycetota</taxon>
        <taxon>Actinomycetes</taxon>
        <taxon>Bifidobacteriales</taxon>
        <taxon>Bifidobacteriaceae</taxon>
        <taxon>Aeriscardovia</taxon>
    </lineage>
</organism>
<evidence type="ECO:0000256" key="5">
    <source>
        <dbReference type="SAM" id="MobiDB-lite"/>
    </source>
</evidence>
<dbReference type="SMART" id="SM00487">
    <property type="entry name" value="DEXDc"/>
    <property type="match status" value="1"/>
</dbReference>
<dbReference type="SUPFAM" id="SSF52540">
    <property type="entry name" value="P-loop containing nucleoside triphosphate hydrolases"/>
    <property type="match status" value="1"/>
</dbReference>
<dbReference type="PROSITE" id="PS51194">
    <property type="entry name" value="HELICASE_CTER"/>
    <property type="match status" value="1"/>
</dbReference>
<dbReference type="Pfam" id="PF00271">
    <property type="entry name" value="Helicase_C"/>
    <property type="match status" value="1"/>
</dbReference>
<evidence type="ECO:0000256" key="1">
    <source>
        <dbReference type="ARBA" id="ARBA00022741"/>
    </source>
</evidence>
<sequence>MARRSHHRKHTTAVAGVGSQLARGIVPDANQENLTPAQRYAAAKREREQRKSLAYQFAQRFDFPLDDFQNQALQALEAGDNVLVAAPTGAGKTVIADFAVYLAQQRNLKAFYTTPIKALSNQKYHDLVAQYGRENVGLLTGDISINSEANIVVMTTEVLRNMLYENSVTLTALRYVVFDEIHFLGDQFRGQVWEESIIHLPQSVKIVGLSATVSNIEDFGAWIESVRGHTRLIISETRPVPLEQSVMVQTGRGGAPELFDLYDEASREDRGDGEPQGGDSRDGRRRGDGQASSHATSSRTKPTKPAALRVNPQLLARLRRLDDMSARRDFDQHRRHSHASSRSGRTRGYHQAHRPWPQRWEVVDELDYRDLLPGIFFIFSRMGCEKAVDECMQAGLSLTSDHEYRLIGEIADEMAYNAMSEQDLRMLHYKSFKHALQNGFACHHAGMIALFREIVEKVFEQGLVKVVFATETLALGINMPARSVVIERLDKFNGVARVPLTPGQYTQLTGRAGRRGIDDEGHAIVVDHEGFEPAGLAAMSSRRVYPLHSQFQATFNMAVNLLAHSDLATAHRTLDMSFAQWEANESAEQMQKELASFEEALAGYEKAFACDQGDFKEFLELRLRLSDLEKGERRRIKHTQFKTPQDKKKALERLDRKIRQVRQRERNHPCDSCPDLDKHVQWGMRWVKANKRYQLLKDRFESRTGVVSRRFDLICRVLESLGYLRRPEAHAMAGASAATEAQAVPQAQAVPEAQAASAAPDYQRDNIGLDASHSRTAGTYELTWRGELLRRLFSEHDLFLAQCMIEDTFRRLDAQGLAAVLSGVIYEARRSDEARIRHYPGGRNGKIARAIEHMDDVWDDLEYTVEQAGLPQLPEVNWGLVEPIFRWSGDATLTEALSGTMIQPGDFVRSCKRLLDVLGQVREAAEQLGDDQLADTAQQSTEIINRGVVAYSGLDAQDELE</sequence>
<keyword evidence="4" id="KW-0067">ATP-binding</keyword>
<feature type="compositionally biased region" description="Polar residues" evidence="5">
    <location>
        <begin position="290"/>
        <end position="300"/>
    </location>
</feature>
<dbReference type="InterPro" id="IPR050699">
    <property type="entry name" value="RNA-DNA_Helicase"/>
</dbReference>
<dbReference type="GO" id="GO:0070478">
    <property type="term" value="P:nuclear-transcribed mRNA catabolic process, 3'-5' exonucleolytic nonsense-mediated decay"/>
    <property type="evidence" value="ECO:0007669"/>
    <property type="project" value="TreeGrafter"/>
</dbReference>
<dbReference type="Pfam" id="PF00270">
    <property type="entry name" value="DEAD"/>
    <property type="match status" value="1"/>
</dbReference>
<dbReference type="SMART" id="SM01142">
    <property type="entry name" value="DSHCT"/>
    <property type="match status" value="1"/>
</dbReference>
<dbReference type="GO" id="GO:0003676">
    <property type="term" value="F:nucleic acid binding"/>
    <property type="evidence" value="ECO:0007669"/>
    <property type="project" value="InterPro"/>
</dbReference>
<keyword evidence="2" id="KW-0378">Hydrolase</keyword>
<evidence type="ECO:0000256" key="4">
    <source>
        <dbReference type="ARBA" id="ARBA00022840"/>
    </source>
</evidence>
<dbReference type="SMART" id="SM00490">
    <property type="entry name" value="HELICc"/>
    <property type="match status" value="1"/>
</dbReference>
<dbReference type="GO" id="GO:0055087">
    <property type="term" value="C:Ski complex"/>
    <property type="evidence" value="ECO:0007669"/>
    <property type="project" value="TreeGrafter"/>
</dbReference>
<dbReference type="InterPro" id="IPR001650">
    <property type="entry name" value="Helicase_C-like"/>
</dbReference>
<accession>A0A921FVP4</accession>
<dbReference type="PANTHER" id="PTHR12131">
    <property type="entry name" value="ATP-DEPENDENT RNA AND DNA HELICASE"/>
    <property type="match status" value="1"/>
</dbReference>
<feature type="domain" description="Helicase ATP-binding" evidence="6">
    <location>
        <begin position="73"/>
        <end position="231"/>
    </location>
</feature>
<name>A0A921FVP4_9BIFI</name>
<feature type="region of interest" description="Disordered" evidence="5">
    <location>
        <begin position="326"/>
        <end position="351"/>
    </location>
</feature>
<dbReference type="InterPro" id="IPR014001">
    <property type="entry name" value="Helicase_ATP-bd"/>
</dbReference>
<evidence type="ECO:0000256" key="3">
    <source>
        <dbReference type="ARBA" id="ARBA00022806"/>
    </source>
</evidence>
<keyword evidence="1" id="KW-0547">Nucleotide-binding</keyword>
<reference evidence="8" key="1">
    <citation type="journal article" date="2021" name="PeerJ">
        <title>Extensive microbial diversity within the chicken gut microbiome revealed by metagenomics and culture.</title>
        <authorList>
            <person name="Gilroy R."/>
            <person name="Ravi A."/>
            <person name="Getino M."/>
            <person name="Pursley I."/>
            <person name="Horton D.L."/>
            <person name="Alikhan N.F."/>
            <person name="Baker D."/>
            <person name="Gharbi K."/>
            <person name="Hall N."/>
            <person name="Watson M."/>
            <person name="Adriaenssens E.M."/>
            <person name="Foster-Nyarko E."/>
            <person name="Jarju S."/>
            <person name="Secka A."/>
            <person name="Antonio M."/>
            <person name="Oren A."/>
            <person name="Chaudhuri R.R."/>
            <person name="La Ragione R."/>
            <person name="Hildebrand F."/>
            <person name="Pallen M.J."/>
        </authorList>
    </citation>
    <scope>NUCLEOTIDE SEQUENCE</scope>
    <source>
        <strain evidence="8">578</strain>
    </source>
</reference>
<keyword evidence="3 8" id="KW-0347">Helicase</keyword>
<evidence type="ECO:0000313" key="8">
    <source>
        <dbReference type="EMBL" id="HJF18342.1"/>
    </source>
</evidence>
<feature type="domain" description="Helicase C-terminal" evidence="7">
    <location>
        <begin position="390"/>
        <end position="563"/>
    </location>
</feature>
<reference evidence="8" key="2">
    <citation type="submission" date="2021-09" db="EMBL/GenBank/DDBJ databases">
        <authorList>
            <person name="Gilroy R."/>
        </authorList>
    </citation>
    <scope>NUCLEOTIDE SEQUENCE</scope>
    <source>
        <strain evidence="8">578</strain>
    </source>
</reference>
<proteinExistence type="predicted"/>
<evidence type="ECO:0000313" key="9">
    <source>
        <dbReference type="Proteomes" id="UP000715651"/>
    </source>
</evidence>
<feature type="compositionally biased region" description="Basic residues" evidence="5">
    <location>
        <begin position="333"/>
        <end position="351"/>
    </location>
</feature>
<dbReference type="EMBL" id="DYWK01000006">
    <property type="protein sequence ID" value="HJF18342.1"/>
    <property type="molecule type" value="Genomic_DNA"/>
</dbReference>
<dbReference type="Pfam" id="PF08148">
    <property type="entry name" value="DSHCT"/>
    <property type="match status" value="1"/>
</dbReference>